<evidence type="ECO:0000313" key="1">
    <source>
        <dbReference type="EMBL" id="MDZ7543915.1"/>
    </source>
</evidence>
<dbReference type="SUPFAM" id="SSF52540">
    <property type="entry name" value="P-loop containing nucleoside triphosphate hydrolases"/>
    <property type="match status" value="1"/>
</dbReference>
<proteinExistence type="predicted"/>
<accession>A0AAW9KB44</accession>
<dbReference type="Proteomes" id="UP001288944">
    <property type="component" value="Unassembled WGS sequence"/>
</dbReference>
<dbReference type="Gene3D" id="3.40.50.300">
    <property type="entry name" value="P-loop containing nucleotide triphosphate hydrolases"/>
    <property type="match status" value="1"/>
</dbReference>
<name>A0AAW9KB44_CLOPF</name>
<dbReference type="AlphaFoldDB" id="A0AAW9KB44"/>
<evidence type="ECO:0008006" key="3">
    <source>
        <dbReference type="Google" id="ProtNLM"/>
    </source>
</evidence>
<sequence>MDLRDKELSGQPNKEAWTSAFVKYGWQHMIDRLNQVVVGKPETIRLACLTMLSGGHLLLEDVPGVGKTLLARTMARL</sequence>
<feature type="non-terminal residue" evidence="1">
    <location>
        <position position="77"/>
    </location>
</feature>
<gene>
    <name evidence="1" type="ORF">GNF83_22680</name>
</gene>
<dbReference type="InterPro" id="IPR027417">
    <property type="entry name" value="P-loop_NTPase"/>
</dbReference>
<evidence type="ECO:0000313" key="2">
    <source>
        <dbReference type="Proteomes" id="UP001288944"/>
    </source>
</evidence>
<organism evidence="1 2">
    <name type="scientific">Clostridium perfringens</name>
    <dbReference type="NCBI Taxonomy" id="1502"/>
    <lineage>
        <taxon>Bacteria</taxon>
        <taxon>Bacillati</taxon>
        <taxon>Bacillota</taxon>
        <taxon>Clostridia</taxon>
        <taxon>Eubacteriales</taxon>
        <taxon>Clostridiaceae</taxon>
        <taxon>Clostridium</taxon>
    </lineage>
</organism>
<comment type="caution">
    <text evidence="1">The sequence shown here is derived from an EMBL/GenBank/DDBJ whole genome shotgun (WGS) entry which is preliminary data.</text>
</comment>
<dbReference type="EMBL" id="WNUR01001794">
    <property type="protein sequence ID" value="MDZ7543915.1"/>
    <property type="molecule type" value="Genomic_DNA"/>
</dbReference>
<reference evidence="1" key="1">
    <citation type="submission" date="2019-11" db="EMBL/GenBank/DDBJ databases">
        <title>Characterization of Clostridium perfringens isolates from swine manure treated agricultural soils.</title>
        <authorList>
            <person name="Wushke S.T."/>
        </authorList>
    </citation>
    <scope>NUCLEOTIDE SEQUENCE</scope>
    <source>
        <strain evidence="1">X62</strain>
    </source>
</reference>
<protein>
    <recommendedName>
        <fullName evidence="3">AAA family ATPase</fullName>
    </recommendedName>
</protein>